<gene>
    <name evidence="1" type="ORF">CWS33_30360</name>
</gene>
<sequence length="109" mass="11995">YLEQSIWQPYGMASDGVWHAYAKGQHDVGAHGFNGTLEDWGRFGEFILHTGTLPDGKQILPEDWVAQSANWTRAAGSVSAAHPNGIYGFQWWNNEVPANATNVEPAPQT</sequence>
<comment type="caution">
    <text evidence="1">The sequence shown here is derived from an EMBL/GenBank/DDBJ whole genome shotgun (WGS) entry which is preliminary data.</text>
</comment>
<dbReference type="SUPFAM" id="SSF56601">
    <property type="entry name" value="beta-lactamase/transpeptidase-like"/>
    <property type="match status" value="1"/>
</dbReference>
<organism evidence="1 2">
    <name type="scientific">Escherichia coli</name>
    <dbReference type="NCBI Taxonomy" id="562"/>
    <lineage>
        <taxon>Bacteria</taxon>
        <taxon>Pseudomonadati</taxon>
        <taxon>Pseudomonadota</taxon>
        <taxon>Gammaproteobacteria</taxon>
        <taxon>Enterobacterales</taxon>
        <taxon>Enterobacteriaceae</taxon>
        <taxon>Escherichia</taxon>
    </lineage>
</organism>
<dbReference type="Proteomes" id="UP000233549">
    <property type="component" value="Unassembled WGS sequence"/>
</dbReference>
<accession>A0AAP8HU05</accession>
<feature type="non-terminal residue" evidence="1">
    <location>
        <position position="109"/>
    </location>
</feature>
<evidence type="ECO:0000313" key="2">
    <source>
        <dbReference type="Proteomes" id="UP000233549"/>
    </source>
</evidence>
<evidence type="ECO:0000313" key="1">
    <source>
        <dbReference type="EMBL" id="PKD78423.1"/>
    </source>
</evidence>
<dbReference type="Gene3D" id="3.40.710.10">
    <property type="entry name" value="DD-peptidase/beta-lactamase superfamily"/>
    <property type="match status" value="1"/>
</dbReference>
<reference evidence="1 2" key="1">
    <citation type="submission" date="2017-12" db="EMBL/GenBank/DDBJ databases">
        <title>Rapid rising of carbapenem-resistant Enterobacteriaceae(CRE) and emergence of colistin resistance genemcr-1 in CRE in the hospital of Henan, China.</title>
        <authorList>
            <person name="Sun Q."/>
            <person name="Zhang R."/>
            <person name="Li Y."/>
            <person name="Shen Y."/>
            <person name="Zhang Y."/>
            <person name="Yang J."/>
            <person name="Shu L."/>
            <person name="Zhou H."/>
            <person name="Wang Y."/>
            <person name="Wang B."/>
            <person name="Shen Z."/>
        </authorList>
    </citation>
    <scope>NUCLEOTIDE SEQUENCE [LARGE SCALE GENOMIC DNA]</scope>
    <source>
        <strain evidence="1 2">3512</strain>
    </source>
</reference>
<dbReference type="AlphaFoldDB" id="A0AAP8HU05"/>
<keyword evidence="1" id="KW-0378">Hydrolase</keyword>
<dbReference type="InterPro" id="IPR012338">
    <property type="entry name" value="Beta-lactam/transpept-like"/>
</dbReference>
<dbReference type="EMBL" id="PITP01000650">
    <property type="protein sequence ID" value="PKD78423.1"/>
    <property type="molecule type" value="Genomic_DNA"/>
</dbReference>
<protein>
    <submittedName>
        <fullName evidence="1">Serine hydrolase</fullName>
    </submittedName>
</protein>
<dbReference type="GO" id="GO:0016787">
    <property type="term" value="F:hydrolase activity"/>
    <property type="evidence" value="ECO:0007669"/>
    <property type="project" value="UniProtKB-KW"/>
</dbReference>
<name>A0AAP8HU05_ECOLX</name>
<proteinExistence type="predicted"/>
<feature type="non-terminal residue" evidence="1">
    <location>
        <position position="1"/>
    </location>
</feature>